<feature type="transmembrane region" description="Helical" evidence="5">
    <location>
        <begin position="270"/>
        <end position="293"/>
    </location>
</feature>
<dbReference type="Pfam" id="PF00001">
    <property type="entry name" value="7tm_1"/>
    <property type="match status" value="1"/>
</dbReference>
<keyword evidence="3 5" id="KW-1133">Transmembrane helix</keyword>
<reference evidence="7" key="1">
    <citation type="submission" date="2023-06" db="EMBL/GenBank/DDBJ databases">
        <title>Genomic analysis of the entomopathogenic nematode Steinernema hermaphroditum.</title>
        <authorList>
            <person name="Schwarz E.M."/>
            <person name="Heppert J.K."/>
            <person name="Baniya A."/>
            <person name="Schwartz H.T."/>
            <person name="Tan C.-H."/>
            <person name="Antoshechkin I."/>
            <person name="Sternberg P.W."/>
            <person name="Goodrich-Blair H."/>
            <person name="Dillman A.R."/>
        </authorList>
    </citation>
    <scope>NUCLEOTIDE SEQUENCE</scope>
    <source>
        <strain evidence="7">PS9179</strain>
        <tissue evidence="7">Whole animal</tissue>
    </source>
</reference>
<dbReference type="SUPFAM" id="SSF81321">
    <property type="entry name" value="Family A G protein-coupled receptor-like"/>
    <property type="match status" value="1"/>
</dbReference>
<evidence type="ECO:0000256" key="3">
    <source>
        <dbReference type="ARBA" id="ARBA00022989"/>
    </source>
</evidence>
<evidence type="ECO:0000259" key="6">
    <source>
        <dbReference type="PROSITE" id="PS50262"/>
    </source>
</evidence>
<protein>
    <recommendedName>
        <fullName evidence="6">G-protein coupled receptors family 1 profile domain-containing protein</fullName>
    </recommendedName>
</protein>
<name>A0AA39I762_9BILA</name>
<dbReference type="PROSITE" id="PS50262">
    <property type="entry name" value="G_PROTEIN_RECEP_F1_2"/>
    <property type="match status" value="1"/>
</dbReference>
<comment type="subcellular location">
    <subcellularLocation>
        <location evidence="1">Membrane</location>
    </subcellularLocation>
</comment>
<dbReference type="GO" id="GO:0004930">
    <property type="term" value="F:G protein-coupled receptor activity"/>
    <property type="evidence" value="ECO:0007669"/>
    <property type="project" value="InterPro"/>
</dbReference>
<feature type="transmembrane region" description="Helical" evidence="5">
    <location>
        <begin position="102"/>
        <end position="124"/>
    </location>
</feature>
<dbReference type="InterPro" id="IPR000276">
    <property type="entry name" value="GPCR_Rhodpsn"/>
</dbReference>
<sequence>MARNPAEYCLTENQMLISYHWCEKLVIGYILPCFILFGFTGNIINLSVLLAPGMKTRSNILLASLAVADMIFLLFIIPHSMAHYRIFSFNYYFRKYYLGNKMHLLAVLNWSSAAAIWLVLAVCVERLIGIRYPLSVRKSRSFHTYLIIFGIIFGTGLLTFYIHFSYDCPMLTFCNGTQPHGICMPVDSPVWINNRTNPHPQLLRTYVRWSIHINAVFIVFVPILLVVLSNAFLILTLRQRQKFLQIGTSRTTSIRGTDQATMQMRMEQKVTITVCAIVTCFTITQAPSAVVTISTGNVTLGHPNWQIYMVTATTFMVVVGKSLNFVLFCLSSANFRQRLVTMTKERIVKRRTVRKSKKSVKKGEIFPKRRFSCDSMGTTTMTTAFSTVTDGRKTSKISVLKNKQPKRRAHSLSVDVHSQKPKIPFRKMRGMSEVNEALLPSSNA</sequence>
<proteinExistence type="predicted"/>
<dbReference type="InterPro" id="IPR017452">
    <property type="entry name" value="GPCR_Rhodpsn_7TM"/>
</dbReference>
<dbReference type="CDD" id="cd14978">
    <property type="entry name" value="7tmA_FMRFamide_R-like"/>
    <property type="match status" value="1"/>
</dbReference>
<dbReference type="PRINTS" id="PR00237">
    <property type="entry name" value="GPCRRHODOPSN"/>
</dbReference>
<feature type="transmembrane region" description="Helical" evidence="5">
    <location>
        <begin position="60"/>
        <end position="82"/>
    </location>
</feature>
<evidence type="ECO:0000256" key="5">
    <source>
        <dbReference type="SAM" id="Phobius"/>
    </source>
</evidence>
<gene>
    <name evidence="7" type="ORF">QR680_013930</name>
</gene>
<keyword evidence="8" id="KW-1185">Reference proteome</keyword>
<feature type="transmembrane region" description="Helical" evidence="5">
    <location>
        <begin position="305"/>
        <end position="330"/>
    </location>
</feature>
<feature type="domain" description="G-protein coupled receptors family 1 profile" evidence="6">
    <location>
        <begin position="41"/>
        <end position="328"/>
    </location>
</feature>
<dbReference type="PANTHER" id="PTHR46895:SF3">
    <property type="entry name" value="G-PROTEIN COUPLED RECEPTOR F59B2.13-RELATED"/>
    <property type="match status" value="1"/>
</dbReference>
<evidence type="ECO:0000256" key="1">
    <source>
        <dbReference type="ARBA" id="ARBA00004370"/>
    </source>
</evidence>
<dbReference type="EMBL" id="JAUCMV010000002">
    <property type="protein sequence ID" value="KAK0419061.1"/>
    <property type="molecule type" value="Genomic_DNA"/>
</dbReference>
<accession>A0AA39I762</accession>
<keyword evidence="2 5" id="KW-0812">Transmembrane</keyword>
<keyword evidence="4 5" id="KW-0472">Membrane</keyword>
<feature type="transmembrane region" description="Helical" evidence="5">
    <location>
        <begin position="26"/>
        <end position="48"/>
    </location>
</feature>
<evidence type="ECO:0000256" key="2">
    <source>
        <dbReference type="ARBA" id="ARBA00022692"/>
    </source>
</evidence>
<comment type="caution">
    <text evidence="7">The sequence shown here is derived from an EMBL/GenBank/DDBJ whole genome shotgun (WGS) entry which is preliminary data.</text>
</comment>
<dbReference type="GO" id="GO:0016020">
    <property type="term" value="C:membrane"/>
    <property type="evidence" value="ECO:0007669"/>
    <property type="project" value="UniProtKB-SubCell"/>
</dbReference>
<evidence type="ECO:0000313" key="8">
    <source>
        <dbReference type="Proteomes" id="UP001175271"/>
    </source>
</evidence>
<dbReference type="Gene3D" id="1.20.1070.10">
    <property type="entry name" value="Rhodopsin 7-helix transmembrane proteins"/>
    <property type="match status" value="1"/>
</dbReference>
<evidence type="ECO:0000256" key="4">
    <source>
        <dbReference type="ARBA" id="ARBA00023136"/>
    </source>
</evidence>
<dbReference type="AlphaFoldDB" id="A0AA39I762"/>
<feature type="transmembrane region" description="Helical" evidence="5">
    <location>
        <begin position="145"/>
        <end position="164"/>
    </location>
</feature>
<dbReference type="PANTHER" id="PTHR46895">
    <property type="entry name" value="PROTEIN CBG20548-RELATED"/>
    <property type="match status" value="1"/>
</dbReference>
<organism evidence="7 8">
    <name type="scientific">Steinernema hermaphroditum</name>
    <dbReference type="NCBI Taxonomy" id="289476"/>
    <lineage>
        <taxon>Eukaryota</taxon>
        <taxon>Metazoa</taxon>
        <taxon>Ecdysozoa</taxon>
        <taxon>Nematoda</taxon>
        <taxon>Chromadorea</taxon>
        <taxon>Rhabditida</taxon>
        <taxon>Tylenchina</taxon>
        <taxon>Panagrolaimomorpha</taxon>
        <taxon>Strongyloidoidea</taxon>
        <taxon>Steinernematidae</taxon>
        <taxon>Steinernema</taxon>
    </lineage>
</organism>
<evidence type="ECO:0000313" key="7">
    <source>
        <dbReference type="EMBL" id="KAK0419061.1"/>
    </source>
</evidence>
<feature type="transmembrane region" description="Helical" evidence="5">
    <location>
        <begin position="211"/>
        <end position="235"/>
    </location>
</feature>
<dbReference type="Proteomes" id="UP001175271">
    <property type="component" value="Unassembled WGS sequence"/>
</dbReference>